<evidence type="ECO:0000256" key="1">
    <source>
        <dbReference type="SAM" id="SignalP"/>
    </source>
</evidence>
<evidence type="ECO:0000313" key="5">
    <source>
        <dbReference type="Proteomes" id="UP000325785"/>
    </source>
</evidence>
<keyword evidence="4" id="KW-1185">Reference proteome</keyword>
<feature type="chain" id="PRO_5010437262" evidence="1">
    <location>
        <begin position="21"/>
        <end position="73"/>
    </location>
</feature>
<dbReference type="AlphaFoldDB" id="A0A0T5P1Z9"/>
<dbReference type="EMBL" id="CP031598">
    <property type="protein sequence ID" value="QEW24829.1"/>
    <property type="molecule type" value="Genomic_DNA"/>
</dbReference>
<dbReference type="PATRIC" id="fig|540747.5.peg.3479"/>
<dbReference type="Proteomes" id="UP000051401">
    <property type="component" value="Unassembled WGS sequence"/>
</dbReference>
<protein>
    <submittedName>
        <fullName evidence="2">Uncharacterized protein</fullName>
    </submittedName>
</protein>
<organism evidence="2 4">
    <name type="scientific">Roseovarius indicus</name>
    <dbReference type="NCBI Taxonomy" id="540747"/>
    <lineage>
        <taxon>Bacteria</taxon>
        <taxon>Pseudomonadati</taxon>
        <taxon>Pseudomonadota</taxon>
        <taxon>Alphaproteobacteria</taxon>
        <taxon>Rhodobacterales</taxon>
        <taxon>Roseobacteraceae</taxon>
        <taxon>Roseovarius</taxon>
    </lineage>
</organism>
<evidence type="ECO:0000313" key="3">
    <source>
        <dbReference type="EMBL" id="QEW24829.1"/>
    </source>
</evidence>
<name>A0A0T5P1Z9_9RHOB</name>
<evidence type="ECO:0000313" key="2">
    <source>
        <dbReference type="EMBL" id="KRS15179.1"/>
    </source>
</evidence>
<proteinExistence type="predicted"/>
<dbReference type="EMBL" id="LAXI01000027">
    <property type="protein sequence ID" value="KRS15179.1"/>
    <property type="molecule type" value="Genomic_DNA"/>
</dbReference>
<reference evidence="3 5" key="2">
    <citation type="submission" date="2018-08" db="EMBL/GenBank/DDBJ databases">
        <title>Genetic Globetrotter - A new plasmid hitch-hiking vast phylogenetic and geographic distances.</title>
        <authorList>
            <person name="Vollmers J."/>
            <person name="Petersen J."/>
        </authorList>
    </citation>
    <scope>NUCLEOTIDE SEQUENCE [LARGE SCALE GENOMIC DNA]</scope>
    <source>
        <strain evidence="3 5">DSM 26383</strain>
    </source>
</reference>
<gene>
    <name evidence="3" type="ORF">RIdsm_00613</name>
    <name evidence="2" type="ORF">XM52_25610</name>
</gene>
<dbReference type="OrthoDB" id="7886429at2"/>
<dbReference type="RefSeq" id="WP_057820962.1">
    <property type="nucleotide sequence ID" value="NZ_CP031598.1"/>
</dbReference>
<reference evidence="2 4" key="1">
    <citation type="submission" date="2015-04" db="EMBL/GenBank/DDBJ databases">
        <title>The draft genome sequence of Roseovarius indicus B108T.</title>
        <authorList>
            <person name="Li G."/>
            <person name="Lai Q."/>
            <person name="Shao Z."/>
            <person name="Yan P."/>
        </authorList>
    </citation>
    <scope>NUCLEOTIDE SEQUENCE [LARGE SCALE GENOMIC DNA]</scope>
    <source>
        <strain evidence="2 4">B108</strain>
    </source>
</reference>
<accession>A0A0T5P1Z9</accession>
<sequence>MFKKLLTAAAFALIAANAQASISDSFDIDTSSLTPPAASQTVAEEAAVDTAYYCEWITVYDYWGNWVTVWQCY</sequence>
<dbReference type="KEGG" id="rid:RIdsm_00613"/>
<evidence type="ECO:0000313" key="4">
    <source>
        <dbReference type="Proteomes" id="UP000051401"/>
    </source>
</evidence>
<feature type="signal peptide" evidence="1">
    <location>
        <begin position="1"/>
        <end position="20"/>
    </location>
</feature>
<keyword evidence="1" id="KW-0732">Signal</keyword>
<dbReference type="Proteomes" id="UP000325785">
    <property type="component" value="Chromosome"/>
</dbReference>